<gene>
    <name evidence="1" type="ORF">R3P38DRAFT_3460013</name>
</gene>
<dbReference type="Proteomes" id="UP001362999">
    <property type="component" value="Unassembled WGS sequence"/>
</dbReference>
<comment type="caution">
    <text evidence="1">The sequence shown here is derived from an EMBL/GenBank/DDBJ whole genome shotgun (WGS) entry which is preliminary data.</text>
</comment>
<evidence type="ECO:0000313" key="1">
    <source>
        <dbReference type="EMBL" id="KAK6981543.1"/>
    </source>
</evidence>
<protein>
    <submittedName>
        <fullName evidence="1">Uncharacterized protein</fullName>
    </submittedName>
</protein>
<organism evidence="1 2">
    <name type="scientific">Favolaschia claudopus</name>
    <dbReference type="NCBI Taxonomy" id="2862362"/>
    <lineage>
        <taxon>Eukaryota</taxon>
        <taxon>Fungi</taxon>
        <taxon>Dikarya</taxon>
        <taxon>Basidiomycota</taxon>
        <taxon>Agaricomycotina</taxon>
        <taxon>Agaricomycetes</taxon>
        <taxon>Agaricomycetidae</taxon>
        <taxon>Agaricales</taxon>
        <taxon>Marasmiineae</taxon>
        <taxon>Mycenaceae</taxon>
        <taxon>Favolaschia</taxon>
    </lineage>
</organism>
<sequence>MAVRIWDSSCLHRLDPPSACIEAPIAMSIAPVSHVASFHRTAHSRGVDGDMVTTDFTAFKSTPPALSRPNRSLPESLPNAAIARSRVGTIAALLLHGRICSAQALREADATLSRPLSICRRRHRSDWMDSPLLKASKSQRRRVADREREPGVSSFRYTLCFPVFQSFRPLPRSLVTHGPLLRCSSIESHRSIPRPPSLHPRPDPPTSFSLTCPVTTYIPRDRPCAQVILLGLHAGVSQLPSSFLAFVEVWEDEFRLLPHAPSMSMYAYRSRAARKGRRGCHTSSFGAGANPFIVGDEFPACAHELDCSSWQDGGNDVDPVHDNSAATDGRVRGLVLITVGVLATKRYQPAS</sequence>
<reference evidence="1 2" key="1">
    <citation type="journal article" date="2024" name="J Genomics">
        <title>Draft genome sequencing and assembly of Favolaschia claudopus CIRM-BRFM 2984 isolated from oak limbs.</title>
        <authorList>
            <person name="Navarro D."/>
            <person name="Drula E."/>
            <person name="Chaduli D."/>
            <person name="Cazenave R."/>
            <person name="Ahrendt S."/>
            <person name="Wang J."/>
            <person name="Lipzen A."/>
            <person name="Daum C."/>
            <person name="Barry K."/>
            <person name="Grigoriev I.V."/>
            <person name="Favel A."/>
            <person name="Rosso M.N."/>
            <person name="Martin F."/>
        </authorList>
    </citation>
    <scope>NUCLEOTIDE SEQUENCE [LARGE SCALE GENOMIC DNA]</scope>
    <source>
        <strain evidence="1 2">CIRM-BRFM 2984</strain>
    </source>
</reference>
<accession>A0AAV9ZGS0</accession>
<keyword evidence="2" id="KW-1185">Reference proteome</keyword>
<proteinExistence type="predicted"/>
<evidence type="ECO:0000313" key="2">
    <source>
        <dbReference type="Proteomes" id="UP001362999"/>
    </source>
</evidence>
<name>A0AAV9ZGS0_9AGAR</name>
<dbReference type="AlphaFoldDB" id="A0AAV9ZGS0"/>
<dbReference type="EMBL" id="JAWWNJ010000149">
    <property type="protein sequence ID" value="KAK6981543.1"/>
    <property type="molecule type" value="Genomic_DNA"/>
</dbReference>